<dbReference type="InterPro" id="IPR036259">
    <property type="entry name" value="MFS_trans_sf"/>
</dbReference>
<evidence type="ECO:0000313" key="3">
    <source>
        <dbReference type="Proteomes" id="UP000580839"/>
    </source>
</evidence>
<accession>A0A849SFW7</accession>
<reference evidence="2 3" key="1">
    <citation type="submission" date="2020-04" db="EMBL/GenBank/DDBJ databases">
        <title>Metagenomic profiling of ammonia- and methane-oxidizing microorganisms in a Dutch drinking water treatment plant.</title>
        <authorList>
            <person name="Poghosyan L."/>
            <person name="Leucker S."/>
        </authorList>
    </citation>
    <scope>NUCLEOTIDE SEQUENCE [LARGE SCALE GENOMIC DNA]</scope>
    <source>
        <strain evidence="2">S-RSF-IL-03</strain>
    </source>
</reference>
<evidence type="ECO:0000313" key="2">
    <source>
        <dbReference type="EMBL" id="NOT33386.1"/>
    </source>
</evidence>
<feature type="transmembrane region" description="Helical" evidence="1">
    <location>
        <begin position="123"/>
        <end position="147"/>
    </location>
</feature>
<proteinExistence type="predicted"/>
<feature type="transmembrane region" description="Helical" evidence="1">
    <location>
        <begin position="32"/>
        <end position="50"/>
    </location>
</feature>
<feature type="transmembrane region" description="Helical" evidence="1">
    <location>
        <begin position="70"/>
        <end position="86"/>
    </location>
</feature>
<feature type="transmembrane region" description="Helical" evidence="1">
    <location>
        <begin position="188"/>
        <end position="208"/>
    </location>
</feature>
<keyword evidence="1" id="KW-0812">Transmembrane</keyword>
<dbReference type="EMBL" id="JABFRW010000045">
    <property type="protein sequence ID" value="NOT33386.1"/>
    <property type="molecule type" value="Genomic_DNA"/>
</dbReference>
<evidence type="ECO:0000256" key="1">
    <source>
        <dbReference type="SAM" id="Phobius"/>
    </source>
</evidence>
<evidence type="ECO:0008006" key="4">
    <source>
        <dbReference type="Google" id="ProtNLM"/>
    </source>
</evidence>
<dbReference type="PANTHER" id="PTHR43596:SF1">
    <property type="entry name" value="ADP,ATP CARRIER PROTEIN"/>
    <property type="match status" value="1"/>
</dbReference>
<feature type="non-terminal residue" evidence="2">
    <location>
        <position position="217"/>
    </location>
</feature>
<name>A0A849SFW7_UNCEI</name>
<protein>
    <recommendedName>
        <fullName evidence="4">MFS transporter</fullName>
    </recommendedName>
</protein>
<dbReference type="AlphaFoldDB" id="A0A849SFW7"/>
<organism evidence="2 3">
    <name type="scientific">Eiseniibacteriota bacterium</name>
    <dbReference type="NCBI Taxonomy" id="2212470"/>
    <lineage>
        <taxon>Bacteria</taxon>
        <taxon>Candidatus Eiseniibacteriota</taxon>
    </lineage>
</organism>
<feature type="transmembrane region" description="Helical" evidence="1">
    <location>
        <begin position="98"/>
        <end position="117"/>
    </location>
</feature>
<dbReference type="Gene3D" id="1.20.1250.20">
    <property type="entry name" value="MFS general substrate transporter like domains"/>
    <property type="match status" value="1"/>
</dbReference>
<comment type="caution">
    <text evidence="2">The sequence shown here is derived from an EMBL/GenBank/DDBJ whole genome shotgun (WGS) entry which is preliminary data.</text>
</comment>
<dbReference type="SUPFAM" id="SSF103473">
    <property type="entry name" value="MFS general substrate transporter"/>
    <property type="match status" value="1"/>
</dbReference>
<sequence>MSVATSATPAAPRGWLDRALAPFAEVRGGEGATALLLMLNVFLLLGAYYLLKTVREPLILAGGGAEVKSYAAAGQAVLLLVLVPLYGQFASRVSRLRLITWVTVFFIANLVVFYLLAAQQVPFLGVAFFLWVGIFNLLVIAQFWAFANDVYSPEQGQRLFAIVAFGASSGAVAGSWAAGMLIPRLGVYPLMLVAACVLALCIGLTVMVEARESRHRV</sequence>
<feature type="transmembrane region" description="Helical" evidence="1">
    <location>
        <begin position="159"/>
        <end position="182"/>
    </location>
</feature>
<gene>
    <name evidence="2" type="ORF">HOP12_04360</name>
</gene>
<keyword evidence="1" id="KW-0472">Membrane</keyword>
<dbReference type="Proteomes" id="UP000580839">
    <property type="component" value="Unassembled WGS sequence"/>
</dbReference>
<keyword evidence="1" id="KW-1133">Transmembrane helix</keyword>
<dbReference type="PANTHER" id="PTHR43596">
    <property type="entry name" value="ADP,ATP CARRIER PROTEIN"/>
    <property type="match status" value="1"/>
</dbReference>